<dbReference type="GO" id="GO:0004316">
    <property type="term" value="F:3-oxoacyl-[acyl-carrier-protein] reductase (NADPH) activity"/>
    <property type="evidence" value="ECO:0007669"/>
    <property type="project" value="UniProtKB-EC"/>
</dbReference>
<dbReference type="PROSITE" id="PS00061">
    <property type="entry name" value="ADH_SHORT"/>
    <property type="match status" value="1"/>
</dbReference>
<dbReference type="PANTHER" id="PTHR24321">
    <property type="entry name" value="DEHYDROGENASES, SHORT CHAIN"/>
    <property type="match status" value="1"/>
</dbReference>
<gene>
    <name evidence="5" type="ORF">VIBNISOn1_1120006</name>
</gene>
<accession>A0AAV2VIF6</accession>
<proteinExistence type="inferred from homology"/>
<dbReference type="InterPro" id="IPR002347">
    <property type="entry name" value="SDR_fam"/>
</dbReference>
<dbReference type="SMART" id="SM00822">
    <property type="entry name" value="PKS_KR"/>
    <property type="match status" value="1"/>
</dbReference>
<evidence type="ECO:0000256" key="3">
    <source>
        <dbReference type="ARBA" id="ARBA00023027"/>
    </source>
</evidence>
<dbReference type="InterPro" id="IPR057326">
    <property type="entry name" value="KR_dom"/>
</dbReference>
<dbReference type="Pfam" id="PF13561">
    <property type="entry name" value="adh_short_C2"/>
    <property type="match status" value="1"/>
</dbReference>
<dbReference type="FunFam" id="3.40.50.720:FF:000084">
    <property type="entry name" value="Short-chain dehydrogenase reductase"/>
    <property type="match status" value="1"/>
</dbReference>
<evidence type="ECO:0000313" key="6">
    <source>
        <dbReference type="Proteomes" id="UP000018211"/>
    </source>
</evidence>
<name>A0AAV2VIF6_9VIBR</name>
<keyword evidence="3" id="KW-0520">NAD</keyword>
<comment type="caution">
    <text evidence="5">The sequence shown here is derived from an EMBL/GenBank/DDBJ whole genome shotgun (WGS) entry which is preliminary data.</text>
</comment>
<dbReference type="EC" id="1.1.1.100" evidence="5"/>
<dbReference type="InterPro" id="IPR036291">
    <property type="entry name" value="NAD(P)-bd_dom_sf"/>
</dbReference>
<dbReference type="PANTHER" id="PTHR24321:SF8">
    <property type="entry name" value="ESTRADIOL 17-BETA-DEHYDROGENASE 8-RELATED"/>
    <property type="match status" value="1"/>
</dbReference>
<dbReference type="InterPro" id="IPR020904">
    <property type="entry name" value="Sc_DH/Rdtase_CS"/>
</dbReference>
<evidence type="ECO:0000259" key="4">
    <source>
        <dbReference type="SMART" id="SM00822"/>
    </source>
</evidence>
<dbReference type="Proteomes" id="UP000018211">
    <property type="component" value="Unassembled WGS sequence"/>
</dbReference>
<dbReference type="RefSeq" id="WP_022610296.1">
    <property type="nucleotide sequence ID" value="NZ_LK391965.1"/>
</dbReference>
<dbReference type="Gene3D" id="3.40.50.720">
    <property type="entry name" value="NAD(P)-binding Rossmann-like Domain"/>
    <property type="match status" value="1"/>
</dbReference>
<keyword evidence="2 5" id="KW-0560">Oxidoreductase</keyword>
<evidence type="ECO:0000313" key="5">
    <source>
        <dbReference type="EMBL" id="CCO44457.1"/>
    </source>
</evidence>
<dbReference type="AlphaFoldDB" id="A0AAV2VIF6"/>
<dbReference type="CDD" id="cd05233">
    <property type="entry name" value="SDR_c"/>
    <property type="match status" value="1"/>
</dbReference>
<dbReference type="PRINTS" id="PR00080">
    <property type="entry name" value="SDRFAMILY"/>
</dbReference>
<feature type="domain" description="Ketoreductase" evidence="4">
    <location>
        <begin position="11"/>
        <end position="191"/>
    </location>
</feature>
<dbReference type="SUPFAM" id="SSF51735">
    <property type="entry name" value="NAD(P)-binding Rossmann-fold domains"/>
    <property type="match status" value="1"/>
</dbReference>
<dbReference type="EMBL" id="CAOF01000016">
    <property type="protein sequence ID" value="CCO44457.1"/>
    <property type="molecule type" value="Genomic_DNA"/>
</dbReference>
<comment type="similarity">
    <text evidence="1">Belongs to the short-chain dehydrogenases/reductases (SDR) family.</text>
</comment>
<evidence type="ECO:0000256" key="1">
    <source>
        <dbReference type="ARBA" id="ARBA00006484"/>
    </source>
</evidence>
<protein>
    <submittedName>
        <fullName evidence="5">3-oxoacyl-(Acyl-carrier-protein) reductase</fullName>
        <ecNumber evidence="5">1.1.1.100</ecNumber>
    </submittedName>
</protein>
<reference evidence="5 6" key="1">
    <citation type="journal article" date="2013" name="ISME J.">
        <title>Comparative genomics of pathogenic lineages of Vibrio nigripulchritudo identifies virulence-associated traits.</title>
        <authorList>
            <person name="Goudenege D."/>
            <person name="Labreuche Y."/>
            <person name="Krin E."/>
            <person name="Ansquer D."/>
            <person name="Mangenot S."/>
            <person name="Calteau A."/>
            <person name="Medigue C."/>
            <person name="Mazel D."/>
            <person name="Polz M.F."/>
            <person name="Le Roux F."/>
        </authorList>
    </citation>
    <scope>NUCLEOTIDE SEQUENCE [LARGE SCALE GENOMIC DNA]</scope>
    <source>
        <strain evidence="5 6">SOn1</strain>
    </source>
</reference>
<sequence>MTVHYPDLRNKHVLVTGGATGIGHALTSAFDEQKCKVSFLDINTEAGQQLEGALSTARFASVDIRDLATLEKVIKDFEIEFGPVDVLINNAANDRRHALPDLNASDWDELMNVNLRSCFYTAQYVHEKMKSNGGSIINLSSISHLLGISGYPAYSTAKAAIHGLTKSLARELGEWDIRVNTLTLGWVVTEKQKQLWLTEQIEKEWLEQQCLKKMVQPQDIANAALFLASNASSMITGQSLVIDGGRT</sequence>
<organism evidence="5 6">
    <name type="scientific">Vibrio nigripulchritudo SOn1</name>
    <dbReference type="NCBI Taxonomy" id="1238450"/>
    <lineage>
        <taxon>Bacteria</taxon>
        <taxon>Pseudomonadati</taxon>
        <taxon>Pseudomonadota</taxon>
        <taxon>Gammaproteobacteria</taxon>
        <taxon>Vibrionales</taxon>
        <taxon>Vibrionaceae</taxon>
        <taxon>Vibrio</taxon>
    </lineage>
</organism>
<evidence type="ECO:0000256" key="2">
    <source>
        <dbReference type="ARBA" id="ARBA00023002"/>
    </source>
</evidence>
<dbReference type="PRINTS" id="PR00081">
    <property type="entry name" value="GDHRDH"/>
</dbReference>